<dbReference type="PRINTS" id="PR00205">
    <property type="entry name" value="CADHERIN"/>
</dbReference>
<evidence type="ECO:0000256" key="5">
    <source>
        <dbReference type="ARBA" id="ARBA00022837"/>
    </source>
</evidence>
<dbReference type="SUPFAM" id="SSF49313">
    <property type="entry name" value="Cadherin-like"/>
    <property type="match status" value="14"/>
</dbReference>
<evidence type="ECO:0000256" key="8">
    <source>
        <dbReference type="PROSITE-ProRule" id="PRU00043"/>
    </source>
</evidence>
<feature type="chain" id="PRO_5013333650" description="Cadherin domain-containing protein" evidence="10">
    <location>
        <begin position="28"/>
        <end position="1813"/>
    </location>
</feature>
<accession>A0A2C9LVZ2</accession>
<evidence type="ECO:0000313" key="12">
    <source>
        <dbReference type="EnsemblMetazoa" id="BGLB035641-PA"/>
    </source>
</evidence>
<feature type="domain" description="Cadherin" evidence="11">
    <location>
        <begin position="636"/>
        <end position="736"/>
    </location>
</feature>
<feature type="signal peptide" evidence="10">
    <location>
        <begin position="1"/>
        <end position="27"/>
    </location>
</feature>
<evidence type="ECO:0000256" key="2">
    <source>
        <dbReference type="ARBA" id="ARBA00022692"/>
    </source>
</evidence>
<dbReference type="InterPro" id="IPR039808">
    <property type="entry name" value="Cadherin"/>
</dbReference>
<feature type="domain" description="Cadherin" evidence="11">
    <location>
        <begin position="146"/>
        <end position="276"/>
    </location>
</feature>
<feature type="domain" description="Cadherin" evidence="11">
    <location>
        <begin position="519"/>
        <end position="623"/>
    </location>
</feature>
<dbReference type="GO" id="GO:0016342">
    <property type="term" value="C:catenin complex"/>
    <property type="evidence" value="ECO:0007669"/>
    <property type="project" value="TreeGrafter"/>
</dbReference>
<dbReference type="Gene3D" id="2.60.40.60">
    <property type="entry name" value="Cadherins"/>
    <property type="match status" value="14"/>
</dbReference>
<feature type="domain" description="Cadherin" evidence="11">
    <location>
        <begin position="1188"/>
        <end position="1300"/>
    </location>
</feature>
<organism evidence="12 13">
    <name type="scientific">Biomphalaria glabrata</name>
    <name type="common">Bloodfluke planorb</name>
    <name type="synonym">Freshwater snail</name>
    <dbReference type="NCBI Taxonomy" id="6526"/>
    <lineage>
        <taxon>Eukaryota</taxon>
        <taxon>Metazoa</taxon>
        <taxon>Spiralia</taxon>
        <taxon>Lophotrochozoa</taxon>
        <taxon>Mollusca</taxon>
        <taxon>Gastropoda</taxon>
        <taxon>Heterobranchia</taxon>
        <taxon>Euthyneura</taxon>
        <taxon>Panpulmonata</taxon>
        <taxon>Hygrophila</taxon>
        <taxon>Lymnaeoidea</taxon>
        <taxon>Planorbidae</taxon>
        <taxon>Biomphalaria</taxon>
    </lineage>
</organism>
<evidence type="ECO:0000256" key="6">
    <source>
        <dbReference type="ARBA" id="ARBA00022989"/>
    </source>
</evidence>
<dbReference type="PANTHER" id="PTHR24027">
    <property type="entry name" value="CADHERIN-23"/>
    <property type="match status" value="1"/>
</dbReference>
<protein>
    <recommendedName>
        <fullName evidence="11">Cadherin domain-containing protein</fullName>
    </recommendedName>
</protein>
<feature type="domain" description="Cadherin" evidence="11">
    <location>
        <begin position="397"/>
        <end position="518"/>
    </location>
</feature>
<dbReference type="GO" id="GO:0005509">
    <property type="term" value="F:calcium ion binding"/>
    <property type="evidence" value="ECO:0007669"/>
    <property type="project" value="UniProtKB-UniRule"/>
</dbReference>
<feature type="domain" description="Cadherin" evidence="11">
    <location>
        <begin position="737"/>
        <end position="842"/>
    </location>
</feature>
<dbReference type="EnsemblMetazoa" id="BGLB035641-RA">
    <property type="protein sequence ID" value="BGLB035641-PA"/>
    <property type="gene ID" value="BGLB035641"/>
</dbReference>
<comment type="subcellular location">
    <subcellularLocation>
        <location evidence="1">Membrane</location>
        <topology evidence="1">Single-pass membrane protein</topology>
    </subcellularLocation>
</comment>
<dbReference type="Pfam" id="PF00028">
    <property type="entry name" value="Cadherin"/>
    <property type="match status" value="6"/>
</dbReference>
<reference evidence="12" key="1">
    <citation type="submission" date="2020-05" db="UniProtKB">
        <authorList>
            <consortium name="EnsemblMetazoa"/>
        </authorList>
    </citation>
    <scope>IDENTIFICATION</scope>
    <source>
        <strain evidence="12">BB02</strain>
    </source>
</reference>
<dbReference type="Proteomes" id="UP000076420">
    <property type="component" value="Unassembled WGS sequence"/>
</dbReference>
<feature type="domain" description="Cadherin" evidence="11">
    <location>
        <begin position="1549"/>
        <end position="1671"/>
    </location>
</feature>
<dbReference type="InterPro" id="IPR020894">
    <property type="entry name" value="Cadherin_CS"/>
</dbReference>
<dbReference type="CDD" id="cd11304">
    <property type="entry name" value="Cadherin_repeat"/>
    <property type="match status" value="14"/>
</dbReference>
<proteinExistence type="predicted"/>
<dbReference type="KEGG" id="bgt:106067759"/>
<name>A0A2C9LVZ2_BIOGL</name>
<feature type="domain" description="Cadherin" evidence="11">
    <location>
        <begin position="972"/>
        <end position="1065"/>
    </location>
</feature>
<dbReference type="VEuPathDB" id="VectorBase:BGLAX_051270"/>
<evidence type="ECO:0000256" key="4">
    <source>
        <dbReference type="ARBA" id="ARBA00022737"/>
    </source>
</evidence>
<dbReference type="InterPro" id="IPR002126">
    <property type="entry name" value="Cadherin-like_dom"/>
</dbReference>
<feature type="domain" description="Cadherin" evidence="11">
    <location>
        <begin position="46"/>
        <end position="142"/>
    </location>
</feature>
<feature type="transmembrane region" description="Helical" evidence="9">
    <location>
        <begin position="1770"/>
        <end position="1796"/>
    </location>
</feature>
<feature type="domain" description="Cadherin" evidence="11">
    <location>
        <begin position="1340"/>
        <end position="1411"/>
    </location>
</feature>
<dbReference type="PROSITE" id="PS00232">
    <property type="entry name" value="CADHERIN_1"/>
    <property type="match status" value="5"/>
</dbReference>
<dbReference type="OrthoDB" id="6491773at2759"/>
<evidence type="ECO:0000256" key="1">
    <source>
        <dbReference type="ARBA" id="ARBA00004167"/>
    </source>
</evidence>
<dbReference type="InterPro" id="IPR015919">
    <property type="entry name" value="Cadherin-like_sf"/>
</dbReference>
<evidence type="ECO:0000259" key="11">
    <source>
        <dbReference type="PROSITE" id="PS50268"/>
    </source>
</evidence>
<dbReference type="GO" id="GO:0045296">
    <property type="term" value="F:cadherin binding"/>
    <property type="evidence" value="ECO:0007669"/>
    <property type="project" value="TreeGrafter"/>
</dbReference>
<feature type="domain" description="Cadherin" evidence="11">
    <location>
        <begin position="1423"/>
        <end position="1549"/>
    </location>
</feature>
<gene>
    <name evidence="12" type="primary">106067759</name>
</gene>
<evidence type="ECO:0000256" key="10">
    <source>
        <dbReference type="SAM" id="SignalP"/>
    </source>
</evidence>
<dbReference type="GO" id="GO:0007156">
    <property type="term" value="P:homophilic cell adhesion via plasma membrane adhesion molecules"/>
    <property type="evidence" value="ECO:0007669"/>
    <property type="project" value="InterPro"/>
</dbReference>
<evidence type="ECO:0000256" key="9">
    <source>
        <dbReference type="SAM" id="Phobius"/>
    </source>
</evidence>
<dbReference type="PROSITE" id="PS50268">
    <property type="entry name" value="CADHERIN_2"/>
    <property type="match status" value="14"/>
</dbReference>
<keyword evidence="6 9" id="KW-1133">Transmembrane helix</keyword>
<keyword evidence="2 9" id="KW-0812">Transmembrane</keyword>
<sequence length="1813" mass="199800">MKISRSMDFIKLLLSLAAVCFATFVKAENQPPTWNIASVNIFFQGVSEATPVGTKLADLQCIDPDGDPINYYLKSGKAVTVSYTGEVKLAVALDFEAKDTFGYDLTFTCVDVNSTTGYQLHIPVETRVQISVDDANDNPPKFEVDNKDGYSFSIPEDAPINTVLTPSIRIRDLDRTVNARIDKLYIICNSPFSNELIGLPESSIATCVHFKIDYKQESEGLYIANLSLISPLDYESRPVYTTKLVAIDAPGVTPQFTTTVNVQINVQDAQDVPPVFTNAGASTSVSEGATIGSPLNFAISARDGDTGDKRPVVIEILNDSLSAFRLNSTVPSFIDGVYEAQLIVNNQLDRETLQGAYTFVTQVTELDKVTRNRTTATATATYTVFVTDVNDNAPTFGSPVYNINIPEINSVNTVSTIQLTELHITCTDIDEPSNARYNVTVISQTYPAFSVTPQITFIGNVSMYLKVDNPIYLDYDIPAYRRQTVVLLAKEVNTIEQFTGSTTVNINLLDINDNAPEFTLHTYNFSVPENVKSFNFSYIKATDIDSGSNSNITYRLEGESFYIPKFTIDSVTGLLSVNGDLDYESTQVYVFMVYATDQGNPPKSASAQVVVNILDFNDQGPVFDLPNYQTACNESSLVFQTPVIVHAVDNDVGSNVTYRIVSGQSPNNAFVLNPISGVLSLRDYLNFDDTPLDATGKRTSFFVLKIEASDNGVPPQTNQVEVIVNVIDENNHAPTMTVTQFTKTISEIAPSGTSIAQLSAIDLDGGDFGKVTYRLGPGQSDNFFVDPNSGLVTVNLNSAFDYDIAKSYSFIIYAADGGAPQRSATATVTVYITDANNKDPVFKDLIYVKEVDELTPVNTVILSVTATDQDSNNSLTYNVEANTIIAYDSNGNLLTTTSQYNYKNAFDVKANGDIYVKSTLNKNLAQNIQFTLNCRDLYTQKGIGTGNTQIALSITGRAENGIFCDPVNQIFINEDANINNSPITVTVRDPNNIPVNNYTKLSGSDYFFVEKLTGRIVLQKKLDYENDAMADHLHRIVVGAYLGNNSATCSVTISIVDINDNAPVFQNHNYEAFVSESSLYPTDIISIYATDADSKSYGPLRFTISGGVDSDYFSLFHEPVPSGALTNRRAHVIVAEGKRLDYNQRSQYDLTLLVGDNDDLLYSSIRLYDTATLKITVIDENNNSPTFKENSRSISVPETAELGLSIATIVATDEDRGRNGEITYEFVSSGSVDSLTGMQLFSLLPNTGTINVMRSLLGLGGKKYSMYVRACDGGDVPNCSQIPVDIYVLSTENDDGNPKWIYPSVGFVLYAPEETPNYVLNVNGNTKIFEVIPRRGNVTTYELSPLGPDAKSFKVNSTTGEITVVDRLDREKQETYNLLINAVDMFNGTAYKTGRQFYVTLTDIDDNEATFTNPKNYEGCLRIDRPLVISVRENTPANVSVYTLKACDPDGPGNNGILYRLYNGSSDYCYQQNNISDITVDSNGVLITRRIIDYEQNKEYNLCVEAVSAKPIQGRKKRSFDMSKVNSSLDNVAYLNIQIIDLNDNGPSFPKPNAFGAVETDPKAGPVLQLDAVDLDGPGNNEILYRIENSIFYPVDGSPKPVTGAFILRGDKKAIYPAYSNYGDYIGGHFEITVVASDPTNTSISSKQTVNIFIYDSKQALKMILNLPPADGFTKSHALVRQLAEVSSSYYFSYIQASGDSSSSDMTNVCFLVVKVDSEPKAILSLRDVEDLLDQNKFTDVWRLPVYKAVDRGQCFFSESSEKNVKWRDLWWVLVALAIFIFVCCVILIILVAILYDRYKSYMTTRKTYLVSQ</sequence>
<evidence type="ECO:0000256" key="3">
    <source>
        <dbReference type="ARBA" id="ARBA00022729"/>
    </source>
</evidence>
<evidence type="ECO:0000313" key="13">
    <source>
        <dbReference type="Proteomes" id="UP000076420"/>
    </source>
</evidence>
<dbReference type="GO" id="GO:0016477">
    <property type="term" value="P:cell migration"/>
    <property type="evidence" value="ECO:0007669"/>
    <property type="project" value="TreeGrafter"/>
</dbReference>
<dbReference type="PANTHER" id="PTHR24027:SF422">
    <property type="entry name" value="CADHERIN DOMAIN-CONTAINING PROTEIN"/>
    <property type="match status" value="1"/>
</dbReference>
<dbReference type="GO" id="GO:0008013">
    <property type="term" value="F:beta-catenin binding"/>
    <property type="evidence" value="ECO:0007669"/>
    <property type="project" value="TreeGrafter"/>
</dbReference>
<dbReference type="FunFam" id="2.60.40.60:FF:000020">
    <property type="entry name" value="Dachsous cadherin-related 1b"/>
    <property type="match status" value="2"/>
</dbReference>
<keyword evidence="4" id="KW-0677">Repeat</keyword>
<evidence type="ECO:0000256" key="7">
    <source>
        <dbReference type="ARBA" id="ARBA00023136"/>
    </source>
</evidence>
<keyword evidence="7 9" id="KW-0472">Membrane</keyword>
<dbReference type="STRING" id="6526.A0A2C9LVZ2"/>
<keyword evidence="5 8" id="KW-0106">Calcium</keyword>
<feature type="domain" description="Cadherin" evidence="11">
    <location>
        <begin position="1066"/>
        <end position="1187"/>
    </location>
</feature>
<dbReference type="VEuPathDB" id="VectorBase:BGLB035641"/>
<keyword evidence="3 10" id="KW-0732">Signal</keyword>
<feature type="domain" description="Cadherin" evidence="11">
    <location>
        <begin position="277"/>
        <end position="396"/>
    </location>
</feature>
<dbReference type="SMART" id="SM00112">
    <property type="entry name" value="CA"/>
    <property type="match status" value="12"/>
</dbReference>
<feature type="domain" description="Cadherin" evidence="11">
    <location>
        <begin position="843"/>
        <end position="968"/>
    </location>
</feature>